<organism evidence="2">
    <name type="scientific">uncultured bacterium</name>
    <name type="common">gcode 4</name>
    <dbReference type="NCBI Taxonomy" id="1234023"/>
    <lineage>
        <taxon>Bacteria</taxon>
        <taxon>environmental samples</taxon>
    </lineage>
</organism>
<feature type="transmembrane region" description="Helical" evidence="1">
    <location>
        <begin position="287"/>
        <end position="304"/>
    </location>
</feature>
<dbReference type="AlphaFoldDB" id="K1XIL6"/>
<keyword evidence="1" id="KW-1133">Transmembrane helix</keyword>
<proteinExistence type="predicted"/>
<accession>K1XIL6</accession>
<keyword evidence="1" id="KW-0472">Membrane</keyword>
<comment type="caution">
    <text evidence="2">The sequence shown here is derived from an EMBL/GenBank/DDBJ whole genome shotgun (WGS) entry which is preliminary data.</text>
</comment>
<reference evidence="2" key="1">
    <citation type="journal article" date="2012" name="Science">
        <title>Fermentation, hydrogen, and sulfur metabolism in multiple uncultivated bacterial phyla.</title>
        <authorList>
            <person name="Wrighton K.C."/>
            <person name="Thomas B.C."/>
            <person name="Sharon I."/>
            <person name="Miller C.S."/>
            <person name="Castelle C.J."/>
            <person name="VerBerkmoes N.C."/>
            <person name="Wilkins M.J."/>
            <person name="Hettich R.L."/>
            <person name="Lipton M.S."/>
            <person name="Williams K.H."/>
            <person name="Long P.E."/>
            <person name="Banfield J.F."/>
        </authorList>
    </citation>
    <scope>NUCLEOTIDE SEQUENCE [LARGE SCALE GENOMIC DNA]</scope>
</reference>
<dbReference type="Gene3D" id="2.60.120.380">
    <property type="match status" value="1"/>
</dbReference>
<sequence>MKLLLRISVAIVLLSGMIGLTSAATWDLRDWMDNLNSEIPFGYAVSQKISIDAIAVDKVVIKSPVIQDELGQKIKKYTVMYSQYPLSQILENPALLDQSKEKTFDFTTMDTTVTMELRLVEDMLNPSVVYYLSVIPKDQNGILGEISNELRFKLWTQTSGEGTPIDTSIVHAAPGANMSLAHVTHSITSNKATLRWTAVDGSNQLDIFLWNPTSQAFERLSSVNMSDESYTFTLTRNGEYIINVIPNNGGTEYRYTFVANGIVAPIGGGTSNPRIWNIPATGPKENILVVLAIALVLYFVYRKVRAKGKAKR</sequence>
<evidence type="ECO:0000313" key="2">
    <source>
        <dbReference type="EMBL" id="EKD25046.1"/>
    </source>
</evidence>
<keyword evidence="1" id="KW-0812">Transmembrane</keyword>
<gene>
    <name evidence="2" type="ORF">ACD_80C00129G0011</name>
</gene>
<dbReference type="EMBL" id="AMFJ01036136">
    <property type="protein sequence ID" value="EKD25046.1"/>
    <property type="molecule type" value="Genomic_DNA"/>
</dbReference>
<evidence type="ECO:0000256" key="1">
    <source>
        <dbReference type="SAM" id="Phobius"/>
    </source>
</evidence>
<protein>
    <submittedName>
        <fullName evidence="2">Uncharacterized protein</fullName>
    </submittedName>
</protein>
<name>K1XIL6_9BACT</name>